<name>A0A9Q1AL94_SALPP</name>
<dbReference type="InterPro" id="IPR017884">
    <property type="entry name" value="SANT_dom"/>
</dbReference>
<reference evidence="5" key="2">
    <citation type="journal article" date="2023" name="Int. J. Mol. Sci.">
        <title>De Novo Assembly and Annotation of 11 Diverse Shrub Willow (Salix) Genomes Reveals Novel Gene Organization in Sex-Linked Regions.</title>
        <authorList>
            <person name="Hyden B."/>
            <person name="Feng K."/>
            <person name="Yates T.B."/>
            <person name="Jawdy S."/>
            <person name="Cereghino C."/>
            <person name="Smart L.B."/>
            <person name="Muchero W."/>
        </authorList>
    </citation>
    <scope>NUCLEOTIDE SEQUENCE</scope>
    <source>
        <tissue evidence="5">Shoot tip</tissue>
    </source>
</reference>
<dbReference type="InterPro" id="IPR010561">
    <property type="entry name" value="LIN-9/ALY1"/>
</dbReference>
<feature type="region of interest" description="Disordered" evidence="3">
    <location>
        <begin position="501"/>
        <end position="529"/>
    </location>
</feature>
<dbReference type="GO" id="GO:0017053">
    <property type="term" value="C:transcription repressor complex"/>
    <property type="evidence" value="ECO:0007669"/>
    <property type="project" value="InterPro"/>
</dbReference>
<comment type="subcellular location">
    <subcellularLocation>
        <location evidence="1">Nucleus</location>
    </subcellularLocation>
</comment>
<dbReference type="InterPro" id="IPR001005">
    <property type="entry name" value="SANT/Myb"/>
</dbReference>
<feature type="domain" description="SANT" evidence="4">
    <location>
        <begin position="213"/>
        <end position="250"/>
    </location>
</feature>
<evidence type="ECO:0000256" key="2">
    <source>
        <dbReference type="ARBA" id="ARBA00023242"/>
    </source>
</evidence>
<accession>A0A9Q1AL94</accession>
<evidence type="ECO:0000256" key="1">
    <source>
        <dbReference type="ARBA" id="ARBA00004123"/>
    </source>
</evidence>
<dbReference type="Proteomes" id="UP001151532">
    <property type="component" value="Chromosome 5"/>
</dbReference>
<feature type="compositionally biased region" description="Polar residues" evidence="3">
    <location>
        <begin position="642"/>
        <end position="657"/>
    </location>
</feature>
<feature type="region of interest" description="Disordered" evidence="3">
    <location>
        <begin position="581"/>
        <end position="663"/>
    </location>
</feature>
<dbReference type="Pfam" id="PF06584">
    <property type="entry name" value="DIRP"/>
    <property type="match status" value="1"/>
</dbReference>
<evidence type="ECO:0000313" key="5">
    <source>
        <dbReference type="EMBL" id="KAJ6775499.1"/>
    </source>
</evidence>
<dbReference type="OrthoDB" id="2339771at2759"/>
<dbReference type="AlphaFoldDB" id="A0A9Q1AL94"/>
<feature type="region of interest" description="Disordered" evidence="3">
    <location>
        <begin position="1164"/>
        <end position="1192"/>
    </location>
</feature>
<sequence length="1264" mass="141245">MDAPLPNHIQHHPIGGEMKHLFTKTMTQDDMLGLALVGDSKNFLTSLPKPMLDEISIKGLEIEIYTPRNKIWATIYYDRTIKIFRLEKIAWAEVFVKSDFKVGDKIACWSLYHADLGPNGILALLIEKVHIDIDNKGSGQQARAENVGDGNPSLYDLYPDIDYSEPIDRSSMAPTRKKSVNKRFLNEASPEKEVKSSGKSKQQANGKKKLSDKLGPQWKKAELERFYKAYRDNGKNWKKVAAEVRNRSVEMVEALYNMNRAYLSLPEGTASVVGLIAMMIDHYSVLEASDSERESNEIPGVPRKLQKRKRPKVLLSASKEDPLHSSMVGSTDGCLSLLERGFGLQLACIRWLMQSSCRFGKRTPRFPVSYLRKKEDGENYVSPKKKRRKSEINANEHSAVLALTEALQRVDSPQMSQTPRRRTENMKSSPVQSWDRMSESSPANLRDAFINENWSESGIGCGGADLACVRDASSLAELEGIGTVEVHKKGKKFYGNKIRVEKNGNSQSDDGGEACSGTEEEQKFSTLKGKVEIEMPNAKIDETSHWGQRKRSKKIFSADEPADLIGLQTLALVSAMEFESSSLLDDERTTQTGDEKSSVPESASTSHHRDKIKLSRQKEKATSGVEGTTSRKPKRQRYPLSSAKSVSEANKQPQPISSDMLKRKHEAVVAKVLDEEENTSVIKGKRSAQISSPSKQLKSSKLPDGSFSADQKTIANDLATSTEQVPVASQVILSTRKTSRRKMDLKRAMIPKVNVLKNQTSKYTISLQDGATRLKDKLSCVLSSPMVRRWCAFEWFYSAVDYPWFARREFVEYLNHVGLGHIPRLTRVEWGVIRSSLGKPRRFSERFLHEEREKLQQYRESVRKHYMELHTGLREGLPTDLARPLSVGQRVIAIHPKTRELHDGSVLTVDHDRCRVQFDSAELGVEFVKDIDCMPSNPLDNMPEALRRQKISVLPKELLVNGKPHIGEFTAIEKLRNAQNPMNALMKQVQVEANHANLLAKATSTDIVNAQGAFSHPSRVSHIELKEYDIRALSELNHALDKKASSALLNLRQLNTYPGNNVRAWLKPPANSCFSGMLRSHDSSCVSQDLGSVVLEIVRGSRLKAHTMVDAAVQAISSMKEGEDAFARIGEALDSVDKSHSVSESRTQMIRSQEEANTGLCHQNQLIPSTPEPQVNSSVSGPQSNDSEKNETAIPSELISSCVAALLMIQTCTERQYPPADVAQIIDSAVTSLHPCCPQNLPIYREIQMCMGRIKTQILALIPT</sequence>
<evidence type="ECO:0000313" key="6">
    <source>
        <dbReference type="Proteomes" id="UP001151532"/>
    </source>
</evidence>
<dbReference type="GO" id="GO:0003677">
    <property type="term" value="F:DNA binding"/>
    <property type="evidence" value="ECO:0007669"/>
    <property type="project" value="TreeGrafter"/>
</dbReference>
<dbReference type="InterPro" id="IPR009057">
    <property type="entry name" value="Homeodomain-like_sf"/>
</dbReference>
<reference evidence="5" key="1">
    <citation type="submission" date="2022-11" db="EMBL/GenBank/DDBJ databases">
        <authorList>
            <person name="Hyden B.L."/>
            <person name="Feng K."/>
            <person name="Yates T."/>
            <person name="Jawdy S."/>
            <person name="Smart L.B."/>
            <person name="Muchero W."/>
        </authorList>
    </citation>
    <scope>NUCLEOTIDE SEQUENCE</scope>
    <source>
        <tissue evidence="5">Shoot tip</tissue>
    </source>
</reference>
<keyword evidence="6" id="KW-1185">Reference proteome</keyword>
<feature type="region of interest" description="Disordered" evidence="3">
    <location>
        <begin position="166"/>
        <end position="214"/>
    </location>
</feature>
<keyword evidence="2" id="KW-0539">Nucleus</keyword>
<proteinExistence type="predicted"/>
<dbReference type="GO" id="GO:0006357">
    <property type="term" value="P:regulation of transcription by RNA polymerase II"/>
    <property type="evidence" value="ECO:0007669"/>
    <property type="project" value="TreeGrafter"/>
</dbReference>
<dbReference type="SMART" id="SM01135">
    <property type="entry name" value="DIRP"/>
    <property type="match status" value="1"/>
</dbReference>
<gene>
    <name evidence="5" type="ORF">OIU79_018626</name>
</gene>
<dbReference type="EMBL" id="JAPFFK010000002">
    <property type="protein sequence ID" value="KAJ6775499.1"/>
    <property type="molecule type" value="Genomic_DNA"/>
</dbReference>
<dbReference type="GO" id="GO:0005654">
    <property type="term" value="C:nucleoplasm"/>
    <property type="evidence" value="ECO:0007669"/>
    <property type="project" value="TreeGrafter"/>
</dbReference>
<dbReference type="Pfam" id="PF00249">
    <property type="entry name" value="Myb_DNA-binding"/>
    <property type="match status" value="1"/>
</dbReference>
<feature type="compositionally biased region" description="Basic and acidic residues" evidence="3">
    <location>
        <begin position="612"/>
        <end position="621"/>
    </location>
</feature>
<protein>
    <submittedName>
        <fullName evidence="5">PROTEIN ALWAYS EARLY 1-RELATED</fullName>
    </submittedName>
</protein>
<dbReference type="PANTHER" id="PTHR21689:SF5">
    <property type="entry name" value="PROTEIN ALWAYS EARLY 1-RELATED"/>
    <property type="match status" value="1"/>
</dbReference>
<dbReference type="CDD" id="cd00167">
    <property type="entry name" value="SANT"/>
    <property type="match status" value="1"/>
</dbReference>
<organism evidence="5 6">
    <name type="scientific">Salix purpurea</name>
    <name type="common">Purple osier willow</name>
    <dbReference type="NCBI Taxonomy" id="77065"/>
    <lineage>
        <taxon>Eukaryota</taxon>
        <taxon>Viridiplantae</taxon>
        <taxon>Streptophyta</taxon>
        <taxon>Embryophyta</taxon>
        <taxon>Tracheophyta</taxon>
        <taxon>Spermatophyta</taxon>
        <taxon>Magnoliopsida</taxon>
        <taxon>eudicotyledons</taxon>
        <taxon>Gunneridae</taxon>
        <taxon>Pentapetalae</taxon>
        <taxon>rosids</taxon>
        <taxon>fabids</taxon>
        <taxon>Malpighiales</taxon>
        <taxon>Salicaceae</taxon>
        <taxon>Saliceae</taxon>
        <taxon>Salix</taxon>
    </lineage>
</organism>
<evidence type="ECO:0000256" key="3">
    <source>
        <dbReference type="SAM" id="MobiDB-lite"/>
    </source>
</evidence>
<evidence type="ECO:0000259" key="4">
    <source>
        <dbReference type="PROSITE" id="PS51293"/>
    </source>
</evidence>
<feature type="compositionally biased region" description="Basic and acidic residues" evidence="3">
    <location>
        <begin position="585"/>
        <end position="598"/>
    </location>
</feature>
<dbReference type="PANTHER" id="PTHR21689">
    <property type="entry name" value="LIN-9"/>
    <property type="match status" value="1"/>
</dbReference>
<dbReference type="PROSITE" id="PS51293">
    <property type="entry name" value="SANT"/>
    <property type="match status" value="1"/>
</dbReference>
<comment type="caution">
    <text evidence="5">The sequence shown here is derived from an EMBL/GenBank/DDBJ whole genome shotgun (WGS) entry which is preliminary data.</text>
</comment>
<feature type="compositionally biased region" description="Polar residues" evidence="3">
    <location>
        <begin position="1164"/>
        <end position="1185"/>
    </location>
</feature>
<feature type="compositionally biased region" description="Low complexity" evidence="3">
    <location>
        <begin position="691"/>
        <end position="703"/>
    </location>
</feature>
<dbReference type="GO" id="GO:0006351">
    <property type="term" value="P:DNA-templated transcription"/>
    <property type="evidence" value="ECO:0007669"/>
    <property type="project" value="InterPro"/>
</dbReference>
<dbReference type="SUPFAM" id="SSF46689">
    <property type="entry name" value="Homeodomain-like"/>
    <property type="match status" value="1"/>
</dbReference>
<feature type="region of interest" description="Disordered" evidence="3">
    <location>
        <begin position="410"/>
        <end position="440"/>
    </location>
</feature>
<dbReference type="SMART" id="SM00717">
    <property type="entry name" value="SANT"/>
    <property type="match status" value="1"/>
</dbReference>
<feature type="region of interest" description="Disordered" evidence="3">
    <location>
        <begin position="680"/>
        <end position="708"/>
    </location>
</feature>
<dbReference type="InterPro" id="IPR033471">
    <property type="entry name" value="DIRP"/>
</dbReference>
<dbReference type="Gene3D" id="1.20.58.1880">
    <property type="match status" value="1"/>
</dbReference>
<dbReference type="GO" id="GO:0051726">
    <property type="term" value="P:regulation of cell cycle"/>
    <property type="evidence" value="ECO:0007669"/>
    <property type="project" value="TreeGrafter"/>
</dbReference>